<feature type="chain" id="PRO_5046500660" evidence="1">
    <location>
        <begin position="24"/>
        <end position="588"/>
    </location>
</feature>
<comment type="caution">
    <text evidence="2">The sequence shown here is derived from an EMBL/GenBank/DDBJ whole genome shotgun (WGS) entry which is preliminary data.</text>
</comment>
<dbReference type="RefSeq" id="WP_186837381.1">
    <property type="nucleotide sequence ID" value="NZ_JACOPD010000010.1"/>
</dbReference>
<keyword evidence="1" id="KW-0732">Signal</keyword>
<dbReference type="InterPro" id="IPR010281">
    <property type="entry name" value="DUF885"/>
</dbReference>
<evidence type="ECO:0000256" key="1">
    <source>
        <dbReference type="SAM" id="SignalP"/>
    </source>
</evidence>
<evidence type="ECO:0000313" key="3">
    <source>
        <dbReference type="Proteomes" id="UP000628463"/>
    </source>
</evidence>
<proteinExistence type="predicted"/>
<feature type="signal peptide" evidence="1">
    <location>
        <begin position="1"/>
        <end position="23"/>
    </location>
</feature>
<name>A0ABR7G2U6_9FIRM</name>
<evidence type="ECO:0000313" key="2">
    <source>
        <dbReference type="EMBL" id="MBC5681757.1"/>
    </source>
</evidence>
<keyword evidence="3" id="KW-1185">Reference proteome</keyword>
<dbReference type="PROSITE" id="PS51257">
    <property type="entry name" value="PROKAR_LIPOPROTEIN"/>
    <property type="match status" value="1"/>
</dbReference>
<gene>
    <name evidence="2" type="ORF">H8S01_12415</name>
</gene>
<organism evidence="2 3">
    <name type="scientific">Lachnospira hominis</name>
    <name type="common">ex Liu et al. 2021</name>
    <dbReference type="NCBI Taxonomy" id="2763051"/>
    <lineage>
        <taxon>Bacteria</taxon>
        <taxon>Bacillati</taxon>
        <taxon>Bacillota</taxon>
        <taxon>Clostridia</taxon>
        <taxon>Lachnospirales</taxon>
        <taxon>Lachnospiraceae</taxon>
        <taxon>Lachnospira</taxon>
    </lineage>
</organism>
<protein>
    <submittedName>
        <fullName evidence="2">DUF885 domain-containing protein</fullName>
    </submittedName>
</protein>
<sequence>MKITKKRFLLIFTSLILSFSLLAGCHSADTVRNNQQNTVDSASSENENFREFTDAIFRDNVSGDILSLHTILQHPENYGITNYEKTLGRYNLDNPTDSSDISDCLTQLNSFDKNSLSKDQQITYELLKKYLQTKLEYCDLFLLDTDLSTTIGIQVQLPIIFAEYTFNEVKDIDEYLCAVEDTDEFFENLIEYEKMRSEKGYFMETSLAEEIIEQCNTFIDSADDGYLITTFEEKLNNLPELDETQKSSYQERNKAAVNEHVIKGYRILADGIEQLKNTGKYSGGLCNYPNGQKYYEYLVNNQMGWSKTIDEYDALLDSYISRNIASIQGLYRKNLGLSDQFNTFHFQYTQPMEILSDLKEKIKTSFPEGADVNYEVKYITKALQDYASPAMYFTPQIDNNAVNSIYINPKSTGSSDIYTTLAHEGFPGHLYQITYFANKNSDLIRHIIQPGGYIEGWATYCEALSYQYADTDNAPLNTLMQLNYSTIMLIYGKVDIGVNYYGWSEDDVYNFISSYGFNDKSVATQMYSQMLSEPANYCKYVLGYVGFMELKAAAMQKQGNSFNLKEFHKYILDMGPVQFDILFENLPE</sequence>
<dbReference type="PANTHER" id="PTHR33361:SF2">
    <property type="entry name" value="DUF885 DOMAIN-CONTAINING PROTEIN"/>
    <property type="match status" value="1"/>
</dbReference>
<dbReference type="Pfam" id="PF05960">
    <property type="entry name" value="DUF885"/>
    <property type="match status" value="1"/>
</dbReference>
<dbReference type="EMBL" id="JACOPD010000010">
    <property type="protein sequence ID" value="MBC5681757.1"/>
    <property type="molecule type" value="Genomic_DNA"/>
</dbReference>
<dbReference type="Proteomes" id="UP000628463">
    <property type="component" value="Unassembled WGS sequence"/>
</dbReference>
<accession>A0ABR7G2U6</accession>
<reference evidence="2 3" key="1">
    <citation type="submission" date="2020-08" db="EMBL/GenBank/DDBJ databases">
        <title>Genome public.</title>
        <authorList>
            <person name="Liu C."/>
            <person name="Sun Q."/>
        </authorList>
    </citation>
    <scope>NUCLEOTIDE SEQUENCE [LARGE SCALE GENOMIC DNA]</scope>
    <source>
        <strain evidence="2 3">NSJ-43</strain>
    </source>
</reference>
<dbReference type="PANTHER" id="PTHR33361">
    <property type="entry name" value="GLR0591 PROTEIN"/>
    <property type="match status" value="1"/>
</dbReference>